<dbReference type="InterPro" id="IPR018296">
    <property type="entry name" value="Acid_Pase_classA_bac_CS"/>
</dbReference>
<dbReference type="PRINTS" id="PR00483">
    <property type="entry name" value="BACPHPHTASE"/>
</dbReference>
<dbReference type="Gene3D" id="1.20.144.10">
    <property type="entry name" value="Phosphatidic acid phosphatase type 2/haloperoxidase"/>
    <property type="match status" value="1"/>
</dbReference>
<dbReference type="SUPFAM" id="SSF48317">
    <property type="entry name" value="Acid phosphatase/Vanadium-dependent haloperoxidase"/>
    <property type="match status" value="1"/>
</dbReference>
<dbReference type="PROSITE" id="PS01157">
    <property type="entry name" value="ACID_PHOSPH_CL_A"/>
    <property type="match status" value="1"/>
</dbReference>
<evidence type="ECO:0000313" key="11">
    <source>
        <dbReference type="EMBL" id="QWT50476.1"/>
    </source>
</evidence>
<protein>
    <recommendedName>
        <fullName evidence="4 8">Acid phosphatase</fullName>
        <ecNumber evidence="4 8">3.1.3.2</ecNumber>
    </recommendedName>
</protein>
<gene>
    <name evidence="11" type="ORF">Azoinq_05780</name>
</gene>
<keyword evidence="12" id="KW-1185">Reference proteome</keyword>
<evidence type="ECO:0000256" key="8">
    <source>
        <dbReference type="PIRNR" id="PIRNR000897"/>
    </source>
</evidence>
<dbReference type="Proteomes" id="UP000683428">
    <property type="component" value="Chromosome"/>
</dbReference>
<accession>A0A975XW31</accession>
<evidence type="ECO:0000256" key="2">
    <source>
        <dbReference type="ARBA" id="ARBA00004418"/>
    </source>
</evidence>
<dbReference type="SMART" id="SM00014">
    <property type="entry name" value="acidPPc"/>
    <property type="match status" value="1"/>
</dbReference>
<feature type="domain" description="Phosphatidic acid phosphatase type 2/haloperoxidase" evidence="10">
    <location>
        <begin position="128"/>
        <end position="242"/>
    </location>
</feature>
<dbReference type="AlphaFoldDB" id="A0A975XW31"/>
<reference evidence="11" key="1">
    <citation type="submission" date="2020-11" db="EMBL/GenBank/DDBJ databases">
        <title>Azospira inquinata sp. nov.</title>
        <authorList>
            <person name="Moe W.M."/>
            <person name="Mikes M.C."/>
        </authorList>
    </citation>
    <scope>NUCLEOTIDE SEQUENCE</scope>
    <source>
        <strain evidence="11">Azo-3</strain>
    </source>
</reference>
<dbReference type="EC" id="3.1.3.2" evidence="4 8"/>
<dbReference type="Pfam" id="PF01569">
    <property type="entry name" value="PAP2"/>
    <property type="match status" value="1"/>
</dbReference>
<name>A0A975XW31_9RHOO</name>
<feature type="signal peptide" evidence="9">
    <location>
        <begin position="1"/>
        <end position="35"/>
    </location>
</feature>
<keyword evidence="5 9" id="KW-0732">Signal</keyword>
<dbReference type="PIRSF" id="PIRSF000897">
    <property type="entry name" value="Acid_Ptase_ClsA"/>
    <property type="match status" value="1"/>
</dbReference>
<dbReference type="InterPro" id="IPR000326">
    <property type="entry name" value="PAP2/HPO"/>
</dbReference>
<comment type="similarity">
    <text evidence="3 8">Belongs to the class A bacterial acid phosphatase family.</text>
</comment>
<evidence type="ECO:0000256" key="7">
    <source>
        <dbReference type="ARBA" id="ARBA00022801"/>
    </source>
</evidence>
<proteinExistence type="inferred from homology"/>
<comment type="subcellular location">
    <subcellularLocation>
        <location evidence="2">Periplasm</location>
    </subcellularLocation>
</comment>
<dbReference type="InterPro" id="IPR036938">
    <property type="entry name" value="PAP2/HPO_sf"/>
</dbReference>
<evidence type="ECO:0000256" key="3">
    <source>
        <dbReference type="ARBA" id="ARBA00009017"/>
    </source>
</evidence>
<evidence type="ECO:0000256" key="6">
    <source>
        <dbReference type="ARBA" id="ARBA00022764"/>
    </source>
</evidence>
<evidence type="ECO:0000256" key="1">
    <source>
        <dbReference type="ARBA" id="ARBA00000032"/>
    </source>
</evidence>
<evidence type="ECO:0000256" key="5">
    <source>
        <dbReference type="ARBA" id="ARBA00022729"/>
    </source>
</evidence>
<dbReference type="InterPro" id="IPR001011">
    <property type="entry name" value="Acid_Pase_classA_bac"/>
</dbReference>
<evidence type="ECO:0000313" key="12">
    <source>
        <dbReference type="Proteomes" id="UP000683428"/>
    </source>
</evidence>
<comment type="catalytic activity">
    <reaction evidence="1 8">
        <text>a phosphate monoester + H2O = an alcohol + phosphate</text>
        <dbReference type="Rhea" id="RHEA:15017"/>
        <dbReference type="ChEBI" id="CHEBI:15377"/>
        <dbReference type="ChEBI" id="CHEBI:30879"/>
        <dbReference type="ChEBI" id="CHEBI:43474"/>
        <dbReference type="ChEBI" id="CHEBI:67140"/>
        <dbReference type="EC" id="3.1.3.2"/>
    </reaction>
</comment>
<sequence>MFFPRSTPLGRAAPWGTMLSLLALGLGLGSAPAQADDPATPAAHQRTYLPGYLAPGALPDSLALLPPPPAPGSAALAEDRAVAQASFQLRGTARWALAAADADLSFPHAATTFSCALGLPIAQATSPHLYQLLQRSLSDLGLATRAAKQHYQRPRPFLENGQPICTPDEAAALAKSGSYPSGHTTAGWGWALMLSELAPQRADALLARGLAFGESRNVCNVHWHSDVVQGRTLAAGVVAKLHTAPEFLADLTAAKAEVDALGARGATPEQDCAAEARALALPPSLAQ</sequence>
<feature type="chain" id="PRO_5036895090" description="Acid phosphatase" evidence="9">
    <location>
        <begin position="36"/>
        <end position="287"/>
    </location>
</feature>
<dbReference type="CDD" id="cd03397">
    <property type="entry name" value="PAP2_acid_phosphatase"/>
    <property type="match status" value="1"/>
</dbReference>
<dbReference type="GO" id="GO:0003993">
    <property type="term" value="F:acid phosphatase activity"/>
    <property type="evidence" value="ECO:0007669"/>
    <property type="project" value="UniProtKB-EC"/>
</dbReference>
<dbReference type="EMBL" id="CP064782">
    <property type="protein sequence ID" value="QWT50476.1"/>
    <property type="molecule type" value="Genomic_DNA"/>
</dbReference>
<dbReference type="GO" id="GO:0030288">
    <property type="term" value="C:outer membrane-bounded periplasmic space"/>
    <property type="evidence" value="ECO:0007669"/>
    <property type="project" value="InterPro"/>
</dbReference>
<organism evidence="11 12">
    <name type="scientific">Azospira inquinata</name>
    <dbReference type="NCBI Taxonomy" id="2785627"/>
    <lineage>
        <taxon>Bacteria</taxon>
        <taxon>Pseudomonadati</taxon>
        <taxon>Pseudomonadota</taxon>
        <taxon>Betaproteobacteria</taxon>
        <taxon>Rhodocyclales</taxon>
        <taxon>Rhodocyclaceae</taxon>
        <taxon>Azospira</taxon>
    </lineage>
</organism>
<dbReference type="KEGG" id="aiq:Azoinq_05780"/>
<evidence type="ECO:0000256" key="4">
    <source>
        <dbReference type="ARBA" id="ARBA00012646"/>
    </source>
</evidence>
<keyword evidence="6" id="KW-0574">Periplasm</keyword>
<keyword evidence="7 8" id="KW-0378">Hydrolase</keyword>
<evidence type="ECO:0000256" key="9">
    <source>
        <dbReference type="SAM" id="SignalP"/>
    </source>
</evidence>
<evidence type="ECO:0000259" key="10">
    <source>
        <dbReference type="SMART" id="SM00014"/>
    </source>
</evidence>